<evidence type="ECO:0000313" key="1">
    <source>
        <dbReference type="EMBL" id="WOG84072.1"/>
    </source>
</evidence>
<accession>A0A162AKX7</accession>
<proteinExistence type="predicted"/>
<name>A0A162AKX7_DAUCS</name>
<sequence length="89" mass="10117">METYQRLYTFDRPVGGVEELLDWDQGMDQVDDLGLGQLNAPRFARSEMDIDEMEEMIEGAVEDSFVASFGPNDLKDPLWAYEPPLGDID</sequence>
<dbReference type="EMBL" id="CP093343">
    <property type="protein sequence ID" value="WOG84072.1"/>
    <property type="molecule type" value="Genomic_DNA"/>
</dbReference>
<gene>
    <name evidence="1" type="ORF">DCAR_0103252</name>
</gene>
<protein>
    <submittedName>
        <fullName evidence="1">Uncharacterized protein</fullName>
    </submittedName>
</protein>
<dbReference type="Gramene" id="KZN10426">
    <property type="protein sequence ID" value="KZN10426"/>
    <property type="gene ID" value="DCAR_003082"/>
</dbReference>
<keyword evidence="2" id="KW-1185">Reference proteome</keyword>
<reference evidence="1" key="2">
    <citation type="submission" date="2022-03" db="EMBL/GenBank/DDBJ databases">
        <title>Draft title - Genomic analysis of global carrot germplasm unveils the trajectory of domestication and the origin of high carotenoid orange carrot.</title>
        <authorList>
            <person name="Iorizzo M."/>
            <person name="Ellison S."/>
            <person name="Senalik D."/>
            <person name="Macko-Podgorni A."/>
            <person name="Grzebelus D."/>
            <person name="Bostan H."/>
            <person name="Rolling W."/>
            <person name="Curaba J."/>
            <person name="Simon P."/>
        </authorList>
    </citation>
    <scope>NUCLEOTIDE SEQUENCE</scope>
    <source>
        <tissue evidence="1">Leaf</tissue>
    </source>
</reference>
<reference evidence="1" key="1">
    <citation type="journal article" date="2016" name="Nat. Genet.">
        <title>A high-quality carrot genome assembly provides new insights into carotenoid accumulation and asterid genome evolution.</title>
        <authorList>
            <person name="Iorizzo M."/>
            <person name="Ellison S."/>
            <person name="Senalik D."/>
            <person name="Zeng P."/>
            <person name="Satapoomin P."/>
            <person name="Huang J."/>
            <person name="Bowman M."/>
            <person name="Iovene M."/>
            <person name="Sanseverino W."/>
            <person name="Cavagnaro P."/>
            <person name="Yildiz M."/>
            <person name="Macko-Podgorni A."/>
            <person name="Moranska E."/>
            <person name="Grzebelus E."/>
            <person name="Grzebelus D."/>
            <person name="Ashrafi H."/>
            <person name="Zheng Z."/>
            <person name="Cheng S."/>
            <person name="Spooner D."/>
            <person name="Van Deynze A."/>
            <person name="Simon P."/>
        </authorList>
    </citation>
    <scope>NUCLEOTIDE SEQUENCE</scope>
    <source>
        <tissue evidence="1">Leaf</tissue>
    </source>
</reference>
<dbReference type="AlphaFoldDB" id="A0A162AKX7"/>
<evidence type="ECO:0000313" key="2">
    <source>
        <dbReference type="Proteomes" id="UP000077755"/>
    </source>
</evidence>
<dbReference type="Proteomes" id="UP000077755">
    <property type="component" value="Chromosome 1"/>
</dbReference>
<organism evidence="1 2">
    <name type="scientific">Daucus carota subsp. sativus</name>
    <name type="common">Carrot</name>
    <dbReference type="NCBI Taxonomy" id="79200"/>
    <lineage>
        <taxon>Eukaryota</taxon>
        <taxon>Viridiplantae</taxon>
        <taxon>Streptophyta</taxon>
        <taxon>Embryophyta</taxon>
        <taxon>Tracheophyta</taxon>
        <taxon>Spermatophyta</taxon>
        <taxon>Magnoliopsida</taxon>
        <taxon>eudicotyledons</taxon>
        <taxon>Gunneridae</taxon>
        <taxon>Pentapetalae</taxon>
        <taxon>asterids</taxon>
        <taxon>campanulids</taxon>
        <taxon>Apiales</taxon>
        <taxon>Apiaceae</taxon>
        <taxon>Apioideae</taxon>
        <taxon>Scandiceae</taxon>
        <taxon>Daucinae</taxon>
        <taxon>Daucus</taxon>
        <taxon>Daucus sect. Daucus</taxon>
    </lineage>
</organism>